<keyword evidence="3" id="KW-1185">Reference proteome</keyword>
<reference evidence="2 3" key="1">
    <citation type="journal article" date="2019" name="Commun. Biol.">
        <title>The bagworm genome reveals a unique fibroin gene that provides high tensile strength.</title>
        <authorList>
            <person name="Kono N."/>
            <person name="Nakamura H."/>
            <person name="Ohtoshi R."/>
            <person name="Tomita M."/>
            <person name="Numata K."/>
            <person name="Arakawa K."/>
        </authorList>
    </citation>
    <scope>NUCLEOTIDE SEQUENCE [LARGE SCALE GENOMIC DNA]</scope>
</reference>
<accession>A0A4C1X9Q9</accession>
<evidence type="ECO:0000313" key="3">
    <source>
        <dbReference type="Proteomes" id="UP000299102"/>
    </source>
</evidence>
<evidence type="ECO:0000256" key="1">
    <source>
        <dbReference type="SAM" id="MobiDB-lite"/>
    </source>
</evidence>
<sequence>MLCNRVSVRCGLNRSLTYRHGEERENVSQSGVPSRAGGRAIAARSRRCMRSRWARRRALKRRARERRDGRGGRPWSSVAAFERFANASRRSQRWSRAGNAGRRGERLHSSVNVEDAFCVITTRLAVIGAVRKSTPPSRPTPAPGRRTCDTSDMIDAFDTRRSRALERLYIALCRCAAI</sequence>
<proteinExistence type="predicted"/>
<evidence type="ECO:0000313" key="2">
    <source>
        <dbReference type="EMBL" id="GBP60506.1"/>
    </source>
</evidence>
<dbReference type="EMBL" id="BGZK01000789">
    <property type="protein sequence ID" value="GBP60506.1"/>
    <property type="molecule type" value="Genomic_DNA"/>
</dbReference>
<name>A0A4C1X9Q9_EUMVA</name>
<gene>
    <name evidence="2" type="ORF">EVAR_46714_1</name>
</gene>
<dbReference type="AlphaFoldDB" id="A0A4C1X9Q9"/>
<protein>
    <submittedName>
        <fullName evidence="2">Uncharacterized protein</fullName>
    </submittedName>
</protein>
<feature type="region of interest" description="Disordered" evidence="1">
    <location>
        <begin position="23"/>
        <end position="42"/>
    </location>
</feature>
<comment type="caution">
    <text evidence="2">The sequence shown here is derived from an EMBL/GenBank/DDBJ whole genome shotgun (WGS) entry which is preliminary data.</text>
</comment>
<organism evidence="2 3">
    <name type="scientific">Eumeta variegata</name>
    <name type="common">Bagworm moth</name>
    <name type="synonym">Eumeta japonica</name>
    <dbReference type="NCBI Taxonomy" id="151549"/>
    <lineage>
        <taxon>Eukaryota</taxon>
        <taxon>Metazoa</taxon>
        <taxon>Ecdysozoa</taxon>
        <taxon>Arthropoda</taxon>
        <taxon>Hexapoda</taxon>
        <taxon>Insecta</taxon>
        <taxon>Pterygota</taxon>
        <taxon>Neoptera</taxon>
        <taxon>Endopterygota</taxon>
        <taxon>Lepidoptera</taxon>
        <taxon>Glossata</taxon>
        <taxon>Ditrysia</taxon>
        <taxon>Tineoidea</taxon>
        <taxon>Psychidae</taxon>
        <taxon>Oiketicinae</taxon>
        <taxon>Eumeta</taxon>
    </lineage>
</organism>
<dbReference type="Proteomes" id="UP000299102">
    <property type="component" value="Unassembled WGS sequence"/>
</dbReference>